<keyword evidence="7 9" id="KW-0472">Membrane</keyword>
<dbReference type="SUPFAM" id="SSF52540">
    <property type="entry name" value="P-loop containing nucleoside triphosphate hydrolases"/>
    <property type="match status" value="1"/>
</dbReference>
<dbReference type="InterPro" id="IPR027417">
    <property type="entry name" value="P-loop_NTPase"/>
</dbReference>
<feature type="compositionally biased region" description="Polar residues" evidence="8">
    <location>
        <begin position="212"/>
        <end position="232"/>
    </location>
</feature>
<dbReference type="PROSITE" id="PS50893">
    <property type="entry name" value="ABC_TRANSPORTER_2"/>
    <property type="match status" value="1"/>
</dbReference>
<sequence length="770" mass="85547">MKLLGSKKLMLSLSIILCCCPTLSSGFAASGIRVKSKQFDPFPTKSNLYDRTQNRRLWISQNNDNDSTSADGKSTTDNLEDTDEKLTLKKASALLSTFWSMAYPYYKESQPGRRLFYGMILLTLMNSGVSVAFSYISKDFWNALSSKDVNEFYSMMVKFGSALVVGAPVAVLYRFQREQLAVHWREWMTDRTLQLYTSNRVYYALERDFSSSGSVESTNGQEAGDVSSSGNAKSKKIDNPDQRITEDVRTFTAFSLQLFITVVTSVIDLVSFSFILYSIQPQLFATIIGYALFGTITTTYIGSSLLPLNFAKLRREADLRYLLVRIRENAESIAFYGGEDVEGKEVSSRLSRVVSNRREINAAQRNLEFFTTAYQYLIQVVPVAVVAPQYFAGTIQLGVISQSVGAFNHILSDLTVIVNQFEQLSSFSAGIERLSSFMTAMRIADFARCDEDGLLTLPKEYNPTMSITATDPNVHSLDQSAFNQLGSTKNVYSSIQLNFADSSASNTQVLTINGLKLMTPDNKRTLIEDLDLIVHEGENLLIVGKSGAGKSSLLRAIAGLWTSGSGEIERVPDDEVYFLPQRPYCALGSLKDQLLYPSTESLNPDDYPSGHRLSRAHLLRQSLTDQDLLDILALVDLKELPFRFGDGDPIKGLNSVVDWSNTLSLGEQQRLAFGRLVVNQPRLVILDEATSALDVVAEAKMYSLLRDMARKELIGTKLSRAGLTFISVGHRPTLLAYHDYKLRLNGGSDYSMGTIEKSVNEVTAFNTLGL</sequence>
<dbReference type="Pfam" id="PF06472">
    <property type="entry name" value="ABC_membrane_2"/>
    <property type="match status" value="2"/>
</dbReference>
<dbReference type="SMART" id="SM00382">
    <property type="entry name" value="AAA"/>
    <property type="match status" value="1"/>
</dbReference>
<organism evidence="13 14">
    <name type="scientific">Cyclotella cryptica</name>
    <dbReference type="NCBI Taxonomy" id="29204"/>
    <lineage>
        <taxon>Eukaryota</taxon>
        <taxon>Sar</taxon>
        <taxon>Stramenopiles</taxon>
        <taxon>Ochrophyta</taxon>
        <taxon>Bacillariophyta</taxon>
        <taxon>Coscinodiscophyceae</taxon>
        <taxon>Thalassiosirophycidae</taxon>
        <taxon>Stephanodiscales</taxon>
        <taxon>Stephanodiscaceae</taxon>
        <taxon>Cyclotella</taxon>
    </lineage>
</organism>
<dbReference type="GO" id="GO:0005524">
    <property type="term" value="F:ATP binding"/>
    <property type="evidence" value="ECO:0007669"/>
    <property type="project" value="UniProtKB-KW"/>
</dbReference>
<keyword evidence="14" id="KW-1185">Reference proteome</keyword>
<feature type="transmembrane region" description="Helical" evidence="9">
    <location>
        <begin position="156"/>
        <end position="175"/>
    </location>
</feature>
<dbReference type="Gene3D" id="1.20.1560.10">
    <property type="entry name" value="ABC transporter type 1, transmembrane domain"/>
    <property type="match status" value="1"/>
</dbReference>
<dbReference type="Gene3D" id="3.40.50.300">
    <property type="entry name" value="P-loop containing nucleotide triphosphate hydrolases"/>
    <property type="match status" value="1"/>
</dbReference>
<feature type="region of interest" description="Disordered" evidence="8">
    <location>
        <begin position="60"/>
        <end position="79"/>
    </location>
</feature>
<evidence type="ECO:0008006" key="15">
    <source>
        <dbReference type="Google" id="ProtNLM"/>
    </source>
</evidence>
<keyword evidence="6 9" id="KW-1133">Transmembrane helix</keyword>
<evidence type="ECO:0000313" key="14">
    <source>
        <dbReference type="Proteomes" id="UP001516023"/>
    </source>
</evidence>
<evidence type="ECO:0000256" key="9">
    <source>
        <dbReference type="SAM" id="Phobius"/>
    </source>
</evidence>
<dbReference type="SUPFAM" id="SSF90123">
    <property type="entry name" value="ABC transporter transmembrane region"/>
    <property type="match status" value="1"/>
</dbReference>
<feature type="domain" description="ABC transmembrane type-1" evidence="12">
    <location>
        <begin position="118"/>
        <end position="426"/>
    </location>
</feature>
<dbReference type="PANTHER" id="PTHR11384">
    <property type="entry name" value="ATP-BINDING CASSETTE, SUB-FAMILY D MEMBER"/>
    <property type="match status" value="1"/>
</dbReference>
<dbReference type="EMBL" id="JABMIG020000001">
    <property type="protein sequence ID" value="KAL3805784.1"/>
    <property type="molecule type" value="Genomic_DNA"/>
</dbReference>
<accession>A0ABD3R091</accession>
<keyword evidence="4" id="KW-0547">Nucleotide-binding</keyword>
<evidence type="ECO:0000256" key="8">
    <source>
        <dbReference type="SAM" id="MobiDB-lite"/>
    </source>
</evidence>
<dbReference type="PANTHER" id="PTHR11384:SF59">
    <property type="entry name" value="LYSOSOMAL COBALAMIN TRANSPORTER ABCD4"/>
    <property type="match status" value="1"/>
</dbReference>
<keyword evidence="3 9" id="KW-0812">Transmembrane</keyword>
<feature type="transmembrane region" description="Helical" evidence="9">
    <location>
        <begin position="283"/>
        <end position="306"/>
    </location>
</feature>
<name>A0ABD3R091_9STRA</name>
<feature type="domain" description="ABC transporter" evidence="11">
    <location>
        <begin position="509"/>
        <end position="770"/>
    </location>
</feature>
<proteinExistence type="inferred from homology"/>
<dbReference type="InterPro" id="IPR003439">
    <property type="entry name" value="ABC_transporter-like_ATP-bd"/>
</dbReference>
<comment type="similarity">
    <text evidence="1">Belongs to the ABC transporter superfamily. ABCD family. Peroxisomal fatty acyl CoA transporter (TC 3.A.1.203) subfamily.</text>
</comment>
<dbReference type="InterPro" id="IPR050835">
    <property type="entry name" value="ABC_transporter_sub-D"/>
</dbReference>
<feature type="compositionally biased region" description="Polar residues" evidence="8">
    <location>
        <begin position="60"/>
        <end position="77"/>
    </location>
</feature>
<dbReference type="Proteomes" id="UP001516023">
    <property type="component" value="Unassembled WGS sequence"/>
</dbReference>
<protein>
    <recommendedName>
        <fullName evidence="15">ATP-dependent transporter ycf16</fullName>
    </recommendedName>
</protein>
<evidence type="ECO:0000259" key="11">
    <source>
        <dbReference type="PROSITE" id="PS50893"/>
    </source>
</evidence>
<keyword evidence="10" id="KW-0732">Signal</keyword>
<feature type="region of interest" description="Disordered" evidence="8">
    <location>
        <begin position="212"/>
        <end position="239"/>
    </location>
</feature>
<evidence type="ECO:0000313" key="13">
    <source>
        <dbReference type="EMBL" id="KAL3805784.1"/>
    </source>
</evidence>
<feature type="signal peptide" evidence="10">
    <location>
        <begin position="1"/>
        <end position="26"/>
    </location>
</feature>
<keyword evidence="5" id="KW-0067">ATP-binding</keyword>
<comment type="caution">
    <text evidence="13">The sequence shown here is derived from an EMBL/GenBank/DDBJ whole genome shotgun (WGS) entry which is preliminary data.</text>
</comment>
<evidence type="ECO:0000259" key="12">
    <source>
        <dbReference type="PROSITE" id="PS50929"/>
    </source>
</evidence>
<evidence type="ECO:0000256" key="6">
    <source>
        <dbReference type="ARBA" id="ARBA00022989"/>
    </source>
</evidence>
<feature type="chain" id="PRO_5044805523" description="ATP-dependent transporter ycf16" evidence="10">
    <location>
        <begin position="27"/>
        <end position="770"/>
    </location>
</feature>
<evidence type="ECO:0000256" key="7">
    <source>
        <dbReference type="ARBA" id="ARBA00023136"/>
    </source>
</evidence>
<evidence type="ECO:0000256" key="5">
    <source>
        <dbReference type="ARBA" id="ARBA00022840"/>
    </source>
</evidence>
<evidence type="ECO:0000256" key="10">
    <source>
        <dbReference type="SAM" id="SignalP"/>
    </source>
</evidence>
<dbReference type="CDD" id="cd03223">
    <property type="entry name" value="ABCD_peroxisomal_ALDP"/>
    <property type="match status" value="1"/>
</dbReference>
<feature type="transmembrane region" description="Helical" evidence="9">
    <location>
        <begin position="258"/>
        <end position="277"/>
    </location>
</feature>
<reference evidence="13 14" key="1">
    <citation type="journal article" date="2020" name="G3 (Bethesda)">
        <title>Improved Reference Genome for Cyclotella cryptica CCMP332, a Model for Cell Wall Morphogenesis, Salinity Adaptation, and Lipid Production in Diatoms (Bacillariophyta).</title>
        <authorList>
            <person name="Roberts W.R."/>
            <person name="Downey K.M."/>
            <person name="Ruck E.C."/>
            <person name="Traller J.C."/>
            <person name="Alverson A.J."/>
        </authorList>
    </citation>
    <scope>NUCLEOTIDE SEQUENCE [LARGE SCALE GENOMIC DNA]</scope>
    <source>
        <strain evidence="13 14">CCMP332</strain>
    </source>
</reference>
<dbReference type="PROSITE" id="PS50929">
    <property type="entry name" value="ABC_TM1F"/>
    <property type="match status" value="1"/>
</dbReference>
<dbReference type="Pfam" id="PF00005">
    <property type="entry name" value="ABC_tran"/>
    <property type="match status" value="1"/>
</dbReference>
<dbReference type="InterPro" id="IPR011527">
    <property type="entry name" value="ABC1_TM_dom"/>
</dbReference>
<keyword evidence="2" id="KW-0813">Transport</keyword>
<dbReference type="AlphaFoldDB" id="A0ABD3R091"/>
<dbReference type="InterPro" id="IPR003593">
    <property type="entry name" value="AAA+_ATPase"/>
</dbReference>
<gene>
    <name evidence="13" type="ORF">HJC23_007745</name>
</gene>
<feature type="transmembrane region" description="Helical" evidence="9">
    <location>
        <begin position="115"/>
        <end position="136"/>
    </location>
</feature>
<dbReference type="InterPro" id="IPR036640">
    <property type="entry name" value="ABC1_TM_sf"/>
</dbReference>
<dbReference type="InterPro" id="IPR017871">
    <property type="entry name" value="ABC_transporter-like_CS"/>
</dbReference>
<evidence type="ECO:0000256" key="1">
    <source>
        <dbReference type="ARBA" id="ARBA00008575"/>
    </source>
</evidence>
<evidence type="ECO:0000256" key="4">
    <source>
        <dbReference type="ARBA" id="ARBA00022741"/>
    </source>
</evidence>
<dbReference type="PROSITE" id="PS00211">
    <property type="entry name" value="ABC_TRANSPORTER_1"/>
    <property type="match status" value="1"/>
</dbReference>
<evidence type="ECO:0000256" key="3">
    <source>
        <dbReference type="ARBA" id="ARBA00022692"/>
    </source>
</evidence>
<evidence type="ECO:0000256" key="2">
    <source>
        <dbReference type="ARBA" id="ARBA00022448"/>
    </source>
</evidence>